<organism evidence="2 3">
    <name type="scientific">Roseivirga echinicomitans</name>
    <dbReference type="NCBI Taxonomy" id="296218"/>
    <lineage>
        <taxon>Bacteria</taxon>
        <taxon>Pseudomonadati</taxon>
        <taxon>Bacteroidota</taxon>
        <taxon>Cytophagia</taxon>
        <taxon>Cytophagales</taxon>
        <taxon>Roseivirgaceae</taxon>
        <taxon>Roseivirga</taxon>
    </lineage>
</organism>
<feature type="region of interest" description="Disordered" evidence="1">
    <location>
        <begin position="418"/>
        <end position="445"/>
    </location>
</feature>
<evidence type="ECO:0000313" key="3">
    <source>
        <dbReference type="Proteomes" id="UP000075615"/>
    </source>
</evidence>
<dbReference type="SUPFAM" id="SSF48452">
    <property type="entry name" value="TPR-like"/>
    <property type="match status" value="1"/>
</dbReference>
<dbReference type="Gene3D" id="1.25.40.10">
    <property type="entry name" value="Tetratricopeptide repeat domain"/>
    <property type="match status" value="3"/>
</dbReference>
<dbReference type="AlphaFoldDB" id="A0A150XYK2"/>
<feature type="region of interest" description="Disordered" evidence="1">
    <location>
        <begin position="481"/>
        <end position="521"/>
    </location>
</feature>
<feature type="compositionally biased region" description="Basic and acidic residues" evidence="1">
    <location>
        <begin position="505"/>
        <end position="521"/>
    </location>
</feature>
<reference evidence="2 3" key="1">
    <citation type="submission" date="2016-01" db="EMBL/GenBank/DDBJ databases">
        <title>Genome sequencing of Roseivirga echinicomitans KMM 6058.</title>
        <authorList>
            <person name="Selvaratnam C."/>
            <person name="Thevarajoo S."/>
            <person name="Goh K.M."/>
            <person name="Ee R."/>
            <person name="Chan K.-G."/>
            <person name="Chong C.S."/>
        </authorList>
    </citation>
    <scope>NUCLEOTIDE SEQUENCE [LARGE SCALE GENOMIC DNA]</scope>
    <source>
        <strain evidence="2 3">KMM 6058</strain>
    </source>
</reference>
<comment type="caution">
    <text evidence="2">The sequence shown here is derived from an EMBL/GenBank/DDBJ whole genome shotgun (WGS) entry which is preliminary data.</text>
</comment>
<feature type="compositionally biased region" description="Basic and acidic residues" evidence="1">
    <location>
        <begin position="418"/>
        <end position="428"/>
    </location>
</feature>
<proteinExistence type="predicted"/>
<accession>A0A150XYK2</accession>
<protein>
    <submittedName>
        <fullName evidence="2">Uncharacterized protein</fullName>
    </submittedName>
</protein>
<dbReference type="InterPro" id="IPR011990">
    <property type="entry name" value="TPR-like_helical_dom_sf"/>
</dbReference>
<gene>
    <name evidence="2" type="ORF">AWN68_03040</name>
</gene>
<keyword evidence="3" id="KW-1185">Reference proteome</keyword>
<feature type="compositionally biased region" description="Low complexity" evidence="1">
    <location>
        <begin position="488"/>
        <end position="498"/>
    </location>
</feature>
<dbReference type="OrthoDB" id="1522549at2"/>
<dbReference type="RefSeq" id="WP_157716051.1">
    <property type="nucleotide sequence ID" value="NZ_LRDB01000001.1"/>
</dbReference>
<dbReference type="PROSITE" id="PS51257">
    <property type="entry name" value="PROKAR_LIPOPROTEIN"/>
    <property type="match status" value="1"/>
</dbReference>
<name>A0A150XYK2_9BACT</name>
<dbReference type="EMBL" id="LRDB01000001">
    <property type="protein sequence ID" value="KYG83798.1"/>
    <property type="molecule type" value="Genomic_DNA"/>
</dbReference>
<evidence type="ECO:0000313" key="2">
    <source>
        <dbReference type="EMBL" id="KYG83798.1"/>
    </source>
</evidence>
<sequence>MRFRFLHIARFFGLLAITSLFIGCNSKGYQNMNARYNGYFYADQYLNEVNQQIEDSYQYNYDQVLKIYPDIDSSIIKSNKAKLDDAFKKASQVIEWYGTSDWTDDNYLIIGKIRHLRAEFQFAIETLQYINQTSEDDPTRHASLIALMQTYMDAGDKDKAKEVSNYLETEELNDENMANYKVMLAYYYQREQDYEAMATNLKEVAEVITKKDTKSRINFILGQIEQEKGQNTEAYKYYKASLEGTPPYDLTFHAKLNMQQVSQVNGTAEIERVRKFYAQLLKDGKNKEYQGKIYYEMGEFEKKQTHYDLAIGNYLQAVAVEEPSPRQQSLSYLRIGQLYFDIYEKFELSSNYYDSAVSIMPSDIDGYPIHVKRKEVLNNFVTQLKTIQVNDSLLSLAELPAISLDAFLDNYLNQQEKEAKAREKEERQNAVSTGSVISPSSGGGFTSTTSSSDWYYYNDAAVELGTIEFQRRWGNRKLEDNWRRSSKEASSTTETSTEVGITDDATEKPEEAAPADEGRAAKKKELLATIPTTPDAKDQLHLEIQEAYFKLGAVYRFGLEKDTKAATSYKTLVQKYPDTGYKLEALYALYTLYLETDANQAEGYKQQIIDAFPESLIAKTLINPNYLAEKEARNKALQKVYASAYEAYENGEYVKSDQILRGALQSFEDVDFLPTVELLSAILKAKTENLFSYEEALKTFVSKYPEGRLTNYAKDLLIAVNPIKETIVRSDDFEYSEDLKQLHLLAIVYNSEVTKTTDLKAAIENFNKNSFSHLKLSVGQLEFDESKKLGIVFINSFEDKKTVEAYHRAFKKALTNFTIEVDSNFNNFAISRDNFQMLFQTKELEAYLRFHNTFYQ</sequence>
<evidence type="ECO:0000256" key="1">
    <source>
        <dbReference type="SAM" id="MobiDB-lite"/>
    </source>
</evidence>
<dbReference type="Proteomes" id="UP000075615">
    <property type="component" value="Unassembled WGS sequence"/>
</dbReference>
<dbReference type="STRING" id="296218.AWN68_03040"/>